<dbReference type="GO" id="GO:0008745">
    <property type="term" value="F:N-acetylmuramoyl-L-alanine amidase activity"/>
    <property type="evidence" value="ECO:0007669"/>
    <property type="project" value="UniProtKB-EC"/>
</dbReference>
<comment type="caution">
    <text evidence="5">The sequence shown here is derived from an EMBL/GenBank/DDBJ whole genome shotgun (WGS) entry which is preliminary data.</text>
</comment>
<evidence type="ECO:0000259" key="4">
    <source>
        <dbReference type="SMART" id="SM00646"/>
    </source>
</evidence>
<dbReference type="SMART" id="SM00646">
    <property type="entry name" value="Ami_3"/>
    <property type="match status" value="1"/>
</dbReference>
<dbReference type="SUPFAM" id="SSF53187">
    <property type="entry name" value="Zn-dependent exopeptidases"/>
    <property type="match status" value="1"/>
</dbReference>
<organism evidence="5 6">
    <name type="scientific">Roseivivax halodurans JCM 10272</name>
    <dbReference type="NCBI Taxonomy" id="1449350"/>
    <lineage>
        <taxon>Bacteria</taxon>
        <taxon>Pseudomonadati</taxon>
        <taxon>Pseudomonadota</taxon>
        <taxon>Alphaproteobacteria</taxon>
        <taxon>Rhodobacterales</taxon>
        <taxon>Roseobacteraceae</taxon>
        <taxon>Roseivivax</taxon>
    </lineage>
</organism>
<dbReference type="STRING" id="1449350.OCH239_01460"/>
<evidence type="ECO:0000256" key="3">
    <source>
        <dbReference type="ARBA" id="ARBA00022801"/>
    </source>
</evidence>
<dbReference type="EC" id="3.5.1.28" evidence="2"/>
<dbReference type="GO" id="GO:0030288">
    <property type="term" value="C:outer membrane-bounded periplasmic space"/>
    <property type="evidence" value="ECO:0007669"/>
    <property type="project" value="TreeGrafter"/>
</dbReference>
<dbReference type="Gene3D" id="3.40.630.40">
    <property type="entry name" value="Zn-dependent exopeptidases"/>
    <property type="match status" value="1"/>
</dbReference>
<dbReference type="InterPro" id="IPR050695">
    <property type="entry name" value="N-acetylmuramoyl_amidase_3"/>
</dbReference>
<evidence type="ECO:0000256" key="1">
    <source>
        <dbReference type="ARBA" id="ARBA00001561"/>
    </source>
</evidence>
<comment type="catalytic activity">
    <reaction evidence="1">
        <text>Hydrolyzes the link between N-acetylmuramoyl residues and L-amino acid residues in certain cell-wall glycopeptides.</text>
        <dbReference type="EC" id="3.5.1.28"/>
    </reaction>
</comment>
<dbReference type="Pfam" id="PF01520">
    <property type="entry name" value="Amidase_3"/>
    <property type="match status" value="1"/>
</dbReference>
<feature type="domain" description="MurNAc-LAA" evidence="4">
    <location>
        <begin position="225"/>
        <end position="380"/>
    </location>
</feature>
<keyword evidence="3" id="KW-0378">Hydrolase</keyword>
<evidence type="ECO:0000256" key="2">
    <source>
        <dbReference type="ARBA" id="ARBA00011901"/>
    </source>
</evidence>
<dbReference type="PANTHER" id="PTHR30404">
    <property type="entry name" value="N-ACETYLMURAMOYL-L-ALANINE AMIDASE"/>
    <property type="match status" value="1"/>
</dbReference>
<dbReference type="PATRIC" id="fig|1449350.3.peg.297"/>
<sequence>MGASLLWAGAAPAQDAGGVARLDPDASAVRDIWGGARIDLALSEGVPWRVFTLTEPPRLLLEFRELDWGEGDPQSIVSGAKVRALRPAVQRPGWSRLVAELGGPMRISFADLRIDGSGAAKLSVRLGDTDAETFAALSGTARNPLWDMPEPAGIRAMPERDGVLRVMLDPGHGGVDPGAQHGGATEAELMMTFARDLKDVLLRSGGFDVEMTRSGDGFMSLEGRVAAAHRAGAEVFVSLHADALEDGVARGATVYSLADSEAGAASAALVERHERADLLAGLDLSGADDRVAGVLMDLARLDTQPRSRALAEAIVAGIAGSGGSLHKRPLRQAGFSVLKAADIPSVLVELGFLSTDAELRNMRDAEWRARMARGIRDGLRAWQVSDAAAAELRRK</sequence>
<accession>X7EMW1</accession>
<dbReference type="Proteomes" id="UP000022447">
    <property type="component" value="Unassembled WGS sequence"/>
</dbReference>
<dbReference type="CDD" id="cd02696">
    <property type="entry name" value="MurNAc-LAA"/>
    <property type="match status" value="1"/>
</dbReference>
<dbReference type="EMBL" id="JALZ01000001">
    <property type="protein sequence ID" value="ETX16521.1"/>
    <property type="molecule type" value="Genomic_DNA"/>
</dbReference>
<dbReference type="Gene3D" id="2.60.40.3500">
    <property type="match status" value="1"/>
</dbReference>
<dbReference type="GO" id="GO:0009253">
    <property type="term" value="P:peptidoglycan catabolic process"/>
    <property type="evidence" value="ECO:0007669"/>
    <property type="project" value="InterPro"/>
</dbReference>
<gene>
    <name evidence="5" type="ORF">OCH239_01460</name>
</gene>
<reference evidence="5 6" key="1">
    <citation type="submission" date="2014-01" db="EMBL/GenBank/DDBJ databases">
        <title>Roseivivax halodurans JCM 10272 Genome Sequencing.</title>
        <authorList>
            <person name="Lai Q."/>
            <person name="Li G."/>
            <person name="Shao Z."/>
        </authorList>
    </citation>
    <scope>NUCLEOTIDE SEQUENCE [LARGE SCALE GENOMIC DNA]</scope>
    <source>
        <strain evidence="5 6">JCM 10272</strain>
    </source>
</reference>
<protein>
    <recommendedName>
        <fullName evidence="2">N-acetylmuramoyl-L-alanine amidase</fullName>
        <ecNumber evidence="2">3.5.1.28</ecNumber>
    </recommendedName>
</protein>
<proteinExistence type="predicted"/>
<dbReference type="eggNOG" id="COG0860">
    <property type="taxonomic scope" value="Bacteria"/>
</dbReference>
<dbReference type="PANTHER" id="PTHR30404:SF0">
    <property type="entry name" value="N-ACETYLMURAMOYL-L-ALANINE AMIDASE AMIC"/>
    <property type="match status" value="1"/>
</dbReference>
<evidence type="ECO:0000313" key="5">
    <source>
        <dbReference type="EMBL" id="ETX16521.1"/>
    </source>
</evidence>
<dbReference type="InterPro" id="IPR002508">
    <property type="entry name" value="MurNAc-LAA_cat"/>
</dbReference>
<evidence type="ECO:0000313" key="6">
    <source>
        <dbReference type="Proteomes" id="UP000022447"/>
    </source>
</evidence>
<keyword evidence="6" id="KW-1185">Reference proteome</keyword>
<dbReference type="AlphaFoldDB" id="X7EMW1"/>
<name>X7EMW1_9RHOB</name>